<protein>
    <submittedName>
        <fullName evidence="2">Uncharacterized protein</fullName>
    </submittedName>
</protein>
<name>A0A0F9FPS2_9ZZZZ</name>
<evidence type="ECO:0000313" key="2">
    <source>
        <dbReference type="EMBL" id="KKL88514.1"/>
    </source>
</evidence>
<gene>
    <name evidence="2" type="ORF">LCGC14_1923920</name>
</gene>
<proteinExistence type="predicted"/>
<comment type="caution">
    <text evidence="2">The sequence shown here is derived from an EMBL/GenBank/DDBJ whole genome shotgun (WGS) entry which is preliminary data.</text>
</comment>
<feature type="transmembrane region" description="Helical" evidence="1">
    <location>
        <begin position="325"/>
        <end position="353"/>
    </location>
</feature>
<reference evidence="2" key="1">
    <citation type="journal article" date="2015" name="Nature">
        <title>Complex archaea that bridge the gap between prokaryotes and eukaryotes.</title>
        <authorList>
            <person name="Spang A."/>
            <person name="Saw J.H."/>
            <person name="Jorgensen S.L."/>
            <person name="Zaremba-Niedzwiedzka K."/>
            <person name="Martijn J."/>
            <person name="Lind A.E."/>
            <person name="van Eijk R."/>
            <person name="Schleper C."/>
            <person name="Guy L."/>
            <person name="Ettema T.J."/>
        </authorList>
    </citation>
    <scope>NUCLEOTIDE SEQUENCE</scope>
</reference>
<keyword evidence="1" id="KW-0472">Membrane</keyword>
<evidence type="ECO:0000256" key="1">
    <source>
        <dbReference type="SAM" id="Phobius"/>
    </source>
</evidence>
<keyword evidence="1" id="KW-0812">Transmembrane</keyword>
<dbReference type="EMBL" id="LAZR01020544">
    <property type="protein sequence ID" value="KKL88514.1"/>
    <property type="molecule type" value="Genomic_DNA"/>
</dbReference>
<feature type="transmembrane region" description="Helical" evidence="1">
    <location>
        <begin position="284"/>
        <end position="304"/>
    </location>
</feature>
<dbReference type="AlphaFoldDB" id="A0A0F9FPS2"/>
<feature type="non-terminal residue" evidence="2">
    <location>
        <position position="1"/>
    </location>
</feature>
<organism evidence="2">
    <name type="scientific">marine sediment metagenome</name>
    <dbReference type="NCBI Taxonomy" id="412755"/>
    <lineage>
        <taxon>unclassified sequences</taxon>
        <taxon>metagenomes</taxon>
        <taxon>ecological metagenomes</taxon>
    </lineage>
</organism>
<keyword evidence="1" id="KW-1133">Transmembrane helix</keyword>
<accession>A0A0F9FPS2</accession>
<sequence length="377" mass="42656">DDWSSLTIFSDLFHEIYRKFQNDSQLTTLSSVYDCYECDLRHFRTESGLSCFIQHPSKKNTKQEKEKWIRKAILEQEKGNTSVLLLPVDSIQRLLIGIGSLAEVNPFEGKMGYCIIHGLKHDAETIAAQRVVYEALMLSRGVVLPIFQPINTIFATSFADGPDGQVLTSDLNAGSFTGQRGSTTGVDDNDPDWVLEGASFDDGDQFENVGNASVDDFAFIHTTGTFTIYLGFFIDSDSTGFDTLFDTRGDGTEIGVTAFWRRDTGVFTLIVGYASGFTYEVSSFFYIFNCFAIISDLNTIRYVIHINRRGIYAFLVIHPRNNLRYPFVIMLLCFINNILSQLVQMFLCIPFTWNDSTFKKKSGLSPVWILIFIHLIF</sequence>